<keyword evidence="10" id="KW-1185">Reference proteome</keyword>
<dbReference type="Pfam" id="PF01263">
    <property type="entry name" value="Aldose_epim"/>
    <property type="match status" value="1"/>
</dbReference>
<evidence type="ECO:0000256" key="2">
    <source>
        <dbReference type="ARBA" id="ARBA00006206"/>
    </source>
</evidence>
<organism evidence="9 10">
    <name type="scientific">Ligilactobacillus agilis DSM 20509</name>
    <dbReference type="NCBI Taxonomy" id="1423718"/>
    <lineage>
        <taxon>Bacteria</taxon>
        <taxon>Bacillati</taxon>
        <taxon>Bacillota</taxon>
        <taxon>Bacilli</taxon>
        <taxon>Lactobacillales</taxon>
        <taxon>Lactobacillaceae</taxon>
        <taxon>Ligilactobacillus</taxon>
    </lineage>
</organism>
<evidence type="ECO:0000256" key="6">
    <source>
        <dbReference type="PIRSR" id="PIRSR005096-1"/>
    </source>
</evidence>
<dbReference type="AlphaFoldDB" id="A0A0R2ADL5"/>
<feature type="active site" description="Proton donor" evidence="6">
    <location>
        <position position="180"/>
    </location>
</feature>
<evidence type="ECO:0000256" key="1">
    <source>
        <dbReference type="ARBA" id="ARBA00005028"/>
    </source>
</evidence>
<name>A0A0R2ADL5_9LACO</name>
<dbReference type="PANTHER" id="PTHR10091">
    <property type="entry name" value="ALDOSE-1-EPIMERASE"/>
    <property type="match status" value="1"/>
</dbReference>
<feature type="active site" description="Proton acceptor" evidence="6">
    <location>
        <position position="310"/>
    </location>
</feature>
<dbReference type="Proteomes" id="UP000051008">
    <property type="component" value="Unassembled WGS sequence"/>
</dbReference>
<dbReference type="InterPro" id="IPR047215">
    <property type="entry name" value="Galactose_mutarotase-like"/>
</dbReference>
<dbReference type="EC" id="5.1.3.21" evidence="5"/>
<dbReference type="InterPro" id="IPR011013">
    <property type="entry name" value="Gal_mutarotase_sf_dom"/>
</dbReference>
<evidence type="ECO:0000256" key="3">
    <source>
        <dbReference type="ARBA" id="ARBA00023235"/>
    </source>
</evidence>
<proteinExistence type="inferred from homology"/>
<gene>
    <name evidence="9" type="ORF">FC14_GL001667</name>
</gene>
<dbReference type="PIRSF" id="PIRSF005096">
    <property type="entry name" value="GALM"/>
    <property type="match status" value="1"/>
</dbReference>
<dbReference type="GeneID" id="75138065"/>
<dbReference type="PANTHER" id="PTHR10091:SF0">
    <property type="entry name" value="GALACTOSE MUTAROTASE"/>
    <property type="match status" value="1"/>
</dbReference>
<dbReference type="GO" id="GO:0004034">
    <property type="term" value="F:aldose 1-epimerase activity"/>
    <property type="evidence" value="ECO:0007669"/>
    <property type="project" value="TreeGrafter"/>
</dbReference>
<evidence type="ECO:0000313" key="9">
    <source>
        <dbReference type="EMBL" id="KRM64826.1"/>
    </source>
</evidence>
<dbReference type="Gene3D" id="2.70.98.10">
    <property type="match status" value="1"/>
</dbReference>
<comment type="similarity">
    <text evidence="2 5">Belongs to the aldose epimerase family.</text>
</comment>
<dbReference type="PATRIC" id="fig|1423718.3.peg.1731"/>
<comment type="catalytic activity">
    <reaction evidence="5">
        <text>alpha-maltose = beta-maltose</text>
        <dbReference type="Rhea" id="RHEA:21228"/>
        <dbReference type="ChEBI" id="CHEBI:18147"/>
        <dbReference type="ChEBI" id="CHEBI:18167"/>
        <dbReference type="EC" id="5.1.3.21"/>
    </reaction>
</comment>
<dbReference type="GO" id="GO:0033499">
    <property type="term" value="P:galactose catabolic process via UDP-galactose, Leloir pathway"/>
    <property type="evidence" value="ECO:0007669"/>
    <property type="project" value="TreeGrafter"/>
</dbReference>
<reference evidence="9 10" key="1">
    <citation type="journal article" date="2015" name="Genome Announc.">
        <title>Expanding the biotechnology potential of lactobacilli through comparative genomics of 213 strains and associated genera.</title>
        <authorList>
            <person name="Sun Z."/>
            <person name="Harris H.M."/>
            <person name="McCann A."/>
            <person name="Guo C."/>
            <person name="Argimon S."/>
            <person name="Zhang W."/>
            <person name="Yang X."/>
            <person name="Jeffery I.B."/>
            <person name="Cooney J.C."/>
            <person name="Kagawa T.F."/>
            <person name="Liu W."/>
            <person name="Song Y."/>
            <person name="Salvetti E."/>
            <person name="Wrobel A."/>
            <person name="Rasinkangas P."/>
            <person name="Parkhill J."/>
            <person name="Rea M.C."/>
            <person name="O'Sullivan O."/>
            <person name="Ritari J."/>
            <person name="Douillard F.P."/>
            <person name="Paul Ross R."/>
            <person name="Yang R."/>
            <person name="Briner A.E."/>
            <person name="Felis G.E."/>
            <person name="de Vos W.M."/>
            <person name="Barrangou R."/>
            <person name="Klaenhammer T.R."/>
            <person name="Caufield P.W."/>
            <person name="Cui Y."/>
            <person name="Zhang H."/>
            <person name="O'Toole P.W."/>
        </authorList>
    </citation>
    <scope>NUCLEOTIDE SEQUENCE [LARGE SCALE GENOMIC DNA]</scope>
    <source>
        <strain evidence="9 10">DSM 20509</strain>
    </source>
</reference>
<dbReference type="InterPro" id="IPR008183">
    <property type="entry name" value="Aldose_1/G6P_1-epimerase"/>
</dbReference>
<sequence length="349" mass="38732">MDIYRTEVEKYKTHLVTKVTLVNDNGVSISCLTMGATWQEFSVPQADGSKKNLLLSFDKPADYYANGLCTCQSIGRVAGRIKDGRFRLDGKEIQLPQNEKGNCLHGGPHGFNHTNWKYTTSRNDSSVSVIFQQKIRQAIDGFPGDILATVIYTLDNSNRVTIAYSALGGEVDTLFNPTCHVYFNLSNRQDLSTHSLQINSDGYLETDDELIPTGRVKDVEASPYDFRKMKNLQVAIAENHGFDDAFVVNGPGKATMPIAVLRDDESGDQVTIDSDRNGLVMYTMHEIEPGIYFSRDNGKEAIGGEGIALEAQTLPDAINQANFGDIVLPRQGKKTYRIQFAYDNVLPKE</sequence>
<keyword evidence="3 5" id="KW-0413">Isomerase</keyword>
<dbReference type="GO" id="GO:0006006">
    <property type="term" value="P:glucose metabolic process"/>
    <property type="evidence" value="ECO:0007669"/>
    <property type="project" value="TreeGrafter"/>
</dbReference>
<evidence type="ECO:0000256" key="5">
    <source>
        <dbReference type="PIRNR" id="PIRNR005096"/>
    </source>
</evidence>
<dbReference type="GO" id="GO:0050558">
    <property type="term" value="F:maltose epimerase activity"/>
    <property type="evidence" value="ECO:0007669"/>
    <property type="project" value="UniProtKB-EC"/>
</dbReference>
<feature type="binding site" evidence="8">
    <location>
        <begin position="180"/>
        <end position="182"/>
    </location>
    <ligand>
        <name>beta-D-galactose</name>
        <dbReference type="ChEBI" id="CHEBI:27667"/>
    </ligand>
</feature>
<comment type="pathway">
    <text evidence="1 5">Carbohydrate metabolism; hexose metabolism.</text>
</comment>
<dbReference type="CDD" id="cd09019">
    <property type="entry name" value="galactose_mutarotase_like"/>
    <property type="match status" value="1"/>
</dbReference>
<dbReference type="GO" id="GO:0005737">
    <property type="term" value="C:cytoplasm"/>
    <property type="evidence" value="ECO:0007669"/>
    <property type="project" value="TreeGrafter"/>
</dbReference>
<dbReference type="RefSeq" id="WP_050610704.1">
    <property type="nucleotide sequence ID" value="NZ_AYYP01000024.1"/>
</dbReference>
<dbReference type="EMBL" id="AYYP01000024">
    <property type="protein sequence ID" value="KRM64826.1"/>
    <property type="molecule type" value="Genomic_DNA"/>
</dbReference>
<comment type="function">
    <text evidence="5">Catalyzes the interconversion of alpha and beta anomers of maltose.</text>
</comment>
<dbReference type="OrthoDB" id="9779408at2"/>
<evidence type="ECO:0000256" key="7">
    <source>
        <dbReference type="PIRSR" id="PIRSR005096-2"/>
    </source>
</evidence>
<protein>
    <recommendedName>
        <fullName evidence="5">Maltose epimerase</fullName>
        <ecNumber evidence="5">5.1.3.21</ecNumber>
    </recommendedName>
</protein>
<comment type="caution">
    <text evidence="9">The sequence shown here is derived from an EMBL/GenBank/DDBJ whole genome shotgun (WGS) entry which is preliminary data.</text>
</comment>
<dbReference type="InterPro" id="IPR014718">
    <property type="entry name" value="GH-type_carb-bd"/>
</dbReference>
<evidence type="ECO:0000313" key="10">
    <source>
        <dbReference type="Proteomes" id="UP000051008"/>
    </source>
</evidence>
<evidence type="ECO:0000256" key="8">
    <source>
        <dbReference type="PIRSR" id="PIRSR005096-3"/>
    </source>
</evidence>
<dbReference type="SUPFAM" id="SSF74650">
    <property type="entry name" value="Galactose mutarotase-like"/>
    <property type="match status" value="1"/>
</dbReference>
<dbReference type="GO" id="GO:0030246">
    <property type="term" value="F:carbohydrate binding"/>
    <property type="evidence" value="ECO:0007669"/>
    <property type="project" value="InterPro"/>
</dbReference>
<keyword evidence="4 5" id="KW-0119">Carbohydrate metabolism</keyword>
<feature type="binding site" evidence="7">
    <location>
        <position position="243"/>
    </location>
    <ligand>
        <name>beta-D-galactose</name>
        <dbReference type="ChEBI" id="CHEBI:27667"/>
    </ligand>
</feature>
<evidence type="ECO:0000256" key="4">
    <source>
        <dbReference type="ARBA" id="ARBA00023277"/>
    </source>
</evidence>
<accession>A0A0R2ADL5</accession>
<dbReference type="UniPathway" id="UPA00242"/>
<dbReference type="InterPro" id="IPR015443">
    <property type="entry name" value="Aldose_1-epimerase"/>
</dbReference>